<dbReference type="InterPro" id="IPR013430">
    <property type="entry name" value="Toxin_antidote_HigA"/>
</dbReference>
<evidence type="ECO:0000313" key="3">
    <source>
        <dbReference type="EMBL" id="PLW69838.1"/>
    </source>
</evidence>
<sequence>MAKITVHPGGFIKRNYIDELGLTATELAGALEVSESTLSRLVHEKIDLSPALAVKVSKVLGRSAESWMAMQANHTLARCQADLEQWTPTKQVTAEGLVAVKAGKSKARKKAGTKTATA</sequence>
<keyword evidence="4" id="KW-1185">Reference proteome</keyword>
<dbReference type="InterPro" id="IPR010982">
    <property type="entry name" value="Lambda_DNA-bd_dom_sf"/>
</dbReference>
<evidence type="ECO:0000256" key="1">
    <source>
        <dbReference type="ARBA" id="ARBA00023125"/>
    </source>
</evidence>
<dbReference type="SMART" id="SM00530">
    <property type="entry name" value="HTH_XRE"/>
    <property type="match status" value="1"/>
</dbReference>
<protein>
    <submittedName>
        <fullName evidence="3">Addiction module antidote protein, HigA family</fullName>
    </submittedName>
</protein>
<evidence type="ECO:0000259" key="2">
    <source>
        <dbReference type="PROSITE" id="PS50943"/>
    </source>
</evidence>
<dbReference type="PANTHER" id="PTHR36924:SF1">
    <property type="entry name" value="ANTITOXIN HIGA-1"/>
    <property type="match status" value="1"/>
</dbReference>
<proteinExistence type="predicted"/>
<dbReference type="PROSITE" id="PS50943">
    <property type="entry name" value="HTH_CROC1"/>
    <property type="match status" value="1"/>
</dbReference>
<dbReference type="PANTHER" id="PTHR36924">
    <property type="entry name" value="ANTITOXIN HIGA-1"/>
    <property type="match status" value="1"/>
</dbReference>
<organism evidence="3 4">
    <name type="scientific">Pseudohalioglobus lutimaris</name>
    <dbReference type="NCBI Taxonomy" id="1737061"/>
    <lineage>
        <taxon>Bacteria</taxon>
        <taxon>Pseudomonadati</taxon>
        <taxon>Pseudomonadota</taxon>
        <taxon>Gammaproteobacteria</taxon>
        <taxon>Cellvibrionales</taxon>
        <taxon>Halieaceae</taxon>
        <taxon>Pseudohalioglobus</taxon>
    </lineage>
</organism>
<dbReference type="OrthoDB" id="9793869at2"/>
<reference evidence="3 4" key="1">
    <citation type="submission" date="2018-01" db="EMBL/GenBank/DDBJ databases">
        <title>The draft genome sequence of Halioglobus lutimaris HF004.</title>
        <authorList>
            <person name="Du Z.-J."/>
            <person name="Shi M.-J."/>
        </authorList>
    </citation>
    <scope>NUCLEOTIDE SEQUENCE [LARGE SCALE GENOMIC DNA]</scope>
    <source>
        <strain evidence="3 4">HF004</strain>
    </source>
</reference>
<dbReference type="EMBL" id="PKUS01000003">
    <property type="protein sequence ID" value="PLW69838.1"/>
    <property type="molecule type" value="Genomic_DNA"/>
</dbReference>
<dbReference type="RefSeq" id="WP_076001890.1">
    <property type="nucleotide sequence ID" value="NZ_PKUS01000003.1"/>
</dbReference>
<dbReference type="Gene3D" id="1.10.260.40">
    <property type="entry name" value="lambda repressor-like DNA-binding domains"/>
    <property type="match status" value="1"/>
</dbReference>
<dbReference type="Proteomes" id="UP000235005">
    <property type="component" value="Unassembled WGS sequence"/>
</dbReference>
<dbReference type="NCBIfam" id="TIGR02607">
    <property type="entry name" value="antidote_HigA"/>
    <property type="match status" value="1"/>
</dbReference>
<accession>A0A2N5X5S8</accession>
<dbReference type="AlphaFoldDB" id="A0A2N5X5S8"/>
<dbReference type="CDD" id="cd00093">
    <property type="entry name" value="HTH_XRE"/>
    <property type="match status" value="1"/>
</dbReference>
<keyword evidence="1" id="KW-0238">DNA-binding</keyword>
<dbReference type="SUPFAM" id="SSF47413">
    <property type="entry name" value="lambda repressor-like DNA-binding domains"/>
    <property type="match status" value="1"/>
</dbReference>
<comment type="caution">
    <text evidence="3">The sequence shown here is derived from an EMBL/GenBank/DDBJ whole genome shotgun (WGS) entry which is preliminary data.</text>
</comment>
<dbReference type="Pfam" id="PF01381">
    <property type="entry name" value="HTH_3"/>
    <property type="match status" value="1"/>
</dbReference>
<feature type="domain" description="HTH cro/C1-type" evidence="2">
    <location>
        <begin position="14"/>
        <end position="67"/>
    </location>
</feature>
<name>A0A2N5X5S8_9GAMM</name>
<evidence type="ECO:0000313" key="4">
    <source>
        <dbReference type="Proteomes" id="UP000235005"/>
    </source>
</evidence>
<gene>
    <name evidence="3" type="primary">higA</name>
    <name evidence="3" type="ORF">C0039_04705</name>
</gene>
<dbReference type="GO" id="GO:0003677">
    <property type="term" value="F:DNA binding"/>
    <property type="evidence" value="ECO:0007669"/>
    <property type="project" value="UniProtKB-KW"/>
</dbReference>
<dbReference type="InterPro" id="IPR001387">
    <property type="entry name" value="Cro/C1-type_HTH"/>
</dbReference>